<feature type="transmembrane region" description="Helical" evidence="1">
    <location>
        <begin position="902"/>
        <end position="924"/>
    </location>
</feature>
<sequence length="3235" mass="364751">MFFHDAIHRRLVSLLRPWLQDEPETELQLGLINSELTVKKFKLDVSALNNESESSRFKFREVTVDHLSLRFSNWSSPACKIGIRGVNITLLAGEVKEEGSLKRERKSSEEKKKAVAGFDPEGSALHDVLERILLNPPSRNWFKTSLSNLVLKHCHFQISDTNLQVQFPNLNDAVVCLLELKEFNGESEHSDPGCLLRGVVGAVFKPLKVVSFVMNFRGFGFAYKMEDQINHISSFTDLRTCIKLNDLRVADVNIRAPKLSLLFSPLDLLVLSAFGKLSTKEPKHVRSGRQLWKLAANRLGYMPSSPRLSLQKLVDFICLWLRYQNAYEYLLSLLGYSADNNLLKMSVIKLSEDKMFLNSVKHNWEEISGIEKELSAEAIAQARRIARYRAVSNIQNGENSFKESSVDKQVDVFSKILSVFIFIWNAMYRILLSILQCFFYIIFFFQQPKLDWNLGNNSEDYSSRYYFLLNFGKILVMFSSTSKHQNVHERIESRTGISYSDTHSFCLSIHMPLLAYVDEIFEQSLSLSCGKLKVKSSSVMEATIVDRSVKNPFSSKTVHRKGNVDKLKTILTCKPAQVFLPSQTSETSVSNLAEGTCNPYLQTLLEEMWVAWQRSSMEYKDNEIACSETPWLLCEIKNCLMDPNLKRPVSGFWKCSLTTGKIDLALGYSSVLSLAILLGQIQHALNLNENTGKTSELLDFPPAIENQEGASWEDRYELYSNRLKLTFLRMLPEKHIQLGVFVTGPRIEMTLRNVELNSGDKDTNQDDYHLIFDIQNIEAVVWPTSKSDLALTGWSESDGAEPESHKLREPRIIEIPKPDNEKYASEGWISLGSYFNISGFDIYSGSSAERERNQIFSLKPIAARLSFFREFVHMFSTTVIAFSAAFSVTASGLSIISYMDELYVLFQVVASLLSTVSLDMSGFMPLPNFLRENMVFNEPENDEISAEGAALICNSTLVLTTGTFKFNSMDVILQNSRIDDKEGNSVKTYAAMSNQMAGHDLPDCGILISVHQTYTEVSFEENKLEILCDLQGIQFVISRYQDHMLKRFDHSVVRNLLQQSEGGLYEIFLSDFRFAFWLGQPQNSLNNSDGKTSSSGNTSQTVDNAHLISECETSTAQSSRFARKLGFATDITASSSSHWILINVTLGIIFVAKGSLKNSLVGPIQFNKLTALLELGRNLHTISWGIKGGGLVLETAALTMFFRCVVSYLHRIKHLVSIISSSVKQAENAEYKAQETLHMTRQTKWEWPEASTVDMSQFSLILVVEDGSGGFQELVIEVDVHMKFESANLLRKFIFNLSRMAIFSQVHREYVENENQIPHFSSDTSLGSQVAPGDRVVAFQHIDGSHRSKMLNNLVASISAEKLEMLNQVWVGMGSISGFEMTISLSEIQMILSIVSSFSASNIETSSYLKRRQLSSNQETNCLEDMVPDGAIVAIQDVHQHLYVAVEERESKNSLTGVIHYSLVGEKTLFRWLSWSLFQYIWCSCSTFWELCCLLLTVTLGFASSRHGSWHYILMWHPPPSKPDSGANHRVTLSQILFSGGRVHLNTSEDNIVEVKRHKQRMWKSSVLWFSLISLHAKNNVGEPLRLSYNSGSDFVEISGASDSDWSLWRILPCEPESYNSDIDWEPYNKLFKDTFYLVNKKSGSAVAFIDGVPLFVRKPGHPFKFKIFHDSALIRDVATSDGLSSVASGSNQFPRTHEDEGRISGQCGSLPCIQIKIDYVSVTIVHELLNTRDRFLLLRGCISNTELKLQILSCKTRVMSTSIALLYYFDVQRNLWRELVHPLEICTFYRSVFHIQDSETVQHGAPVHFYCRSKELDISLNELSLDVLLFVIGKLQLAGPFSLRSPMILSNCCKVENQTGLSLICHFYNKKSVTIARKQSASVFLSQILANQPPESRSIVTIQLSDLGSFATSSLDISILETRALAWRTRIVSLQDSRTYPGPFVVVDISRKFEDGLSIAVSPLIRIHNETEFSMELRFRRSQQNEDVFAPMLLKKGASVDDSMKAFEAIGSSGGLKKALMSFTVGNFLFSFRPEITDDLINSKSPLSAEWSDELKGGKAVCLSGIFDKLGYKVRKALSVDTTKCSFSTACCTLKSGDAHATNLHFLIQSIGRDVPIIQPDESSGSSENMTSAVSFQEQKEIFILPTVRVSNLLHSEIHVLLTEKGLCTTDGSDSFGKQAAIPCGSTVDFYANPAILYFTVTLTAFSMSCKPVNSGDWVKKLLKKKNIVHFLDTDLEFGGGKYFASLRLSRGHRGILEVSIFTQYSLKNDTEFSLFMFAPHQKPLSGDEVRKFCPTTPPDLGLFSPPNSTRSWFLKSHKVRLKLLEDYASEALLDLDALSGLTEISLEKEDSGEKSIVKFGVSVGPSSSSVMVPAQIVTMVPRHVVFNESEENITVRQYYLEDEASSLVHVNSKQRTTLKLRNGISKRKEFNLFENVIRKHKNDIDTSLVYIQFQLNDPESSWSGPVCIVSLGRFFIKFRKQSNQAQALDNSALEFAAIHVVEEGSTVGVHFHKPPNVTLPYRIENHLHGAFITFYQKVVVLPDFSYSCFHFHSSTRNILCQLSIDYGWKHFQELSEREILGSDCSAYYVWDDLTLPHKLVVVINDLQREINLDKVRAWKPFLKSTKHRGLVSHSFLHQKSRDQKHNFDHLNSMDIVKVGYEVYAEGTTRVLRICEFLDSHKGDRLSQLKIQDFDEVVDLSYTPLIVARLGNISVCSVFTDLKKFNLISVQSLNVDQKWLGSPFAAMLRRHQSDFSDSNASVLEFVGVLLSTNSNVRQLEYSSMVLQPIDLNLDEETLMRLASFWRTSLSDSRTPSQQYYFDHFEIHPIKIITNFLPGDSYSSYNSAQETLRSLLHSVVKVPPIKNMVVELNGVLVTHALITMRELFIRCAQHYTWYGMRAIYIAKGSHLLPPAFASMFDDLASSSLDVYFDPSRGLINIPGFTLGTFKFLSKCIDARGFSGTKRYFGDLEKTLRTVGSNVLFAAATEISDCVLKEAETNGFDGMASGFHQGILKLAMEPSLLGTALIGGGPDRKVKLDRNPGIDELYVEGYLQAMLDTMYRQEYLRVRVIDDQVFLKNLPPNSALIDEIMDRVKGFLVSKGLLKGDPSTSSRPLRHLQGESEWKIGPTVWTLCEHLVVSFAIRMLRKQAGKFVANINWKTKPESDDGKAIVPADSREQEKKVRFIWKWGIGRFVLSGILAYIDGRLCRSIPNHVARRIVSGFLLSFLDKNDSG</sequence>
<evidence type="ECO:0000259" key="2">
    <source>
        <dbReference type="Pfam" id="PF25036"/>
    </source>
</evidence>
<dbReference type="Pfam" id="PF25036">
    <property type="entry name" value="VPS13_VAB"/>
    <property type="match status" value="1"/>
</dbReference>
<dbReference type="EMBL" id="VDCV01000007">
    <property type="protein sequence ID" value="KAB5547724.1"/>
    <property type="molecule type" value="Genomic_DNA"/>
</dbReference>
<proteinExistence type="predicted"/>
<keyword evidence="4" id="KW-1185">Reference proteome</keyword>
<dbReference type="InterPro" id="IPR009543">
    <property type="entry name" value="VPS13_VAB"/>
</dbReference>
<dbReference type="GO" id="GO:0006623">
    <property type="term" value="P:protein targeting to vacuole"/>
    <property type="evidence" value="ECO:0007669"/>
    <property type="project" value="TreeGrafter"/>
</dbReference>
<name>A0A5N5LXY1_9ROSI</name>
<gene>
    <name evidence="3" type="ORF">DKX38_011130</name>
</gene>
<protein>
    <recommendedName>
        <fullName evidence="2">Vacuolar protein sorting-associated protein 13 VPS13 adaptor binding domain-containing protein</fullName>
    </recommendedName>
</protein>
<comment type="caution">
    <text evidence="3">The sequence shown here is derived from an EMBL/GenBank/DDBJ whole genome shotgun (WGS) entry which is preliminary data.</text>
</comment>
<reference evidence="4" key="1">
    <citation type="journal article" date="2019" name="Gigascience">
        <title>De novo genome assembly of the endangered Acer yangbiense, a plant species with extremely small populations endemic to Yunnan Province, China.</title>
        <authorList>
            <person name="Yang J."/>
            <person name="Wariss H.M."/>
            <person name="Tao L."/>
            <person name="Zhang R."/>
            <person name="Yun Q."/>
            <person name="Hollingsworth P."/>
            <person name="Dao Z."/>
            <person name="Luo G."/>
            <person name="Guo H."/>
            <person name="Ma Y."/>
            <person name="Sun W."/>
        </authorList>
    </citation>
    <scope>NUCLEOTIDE SEQUENCE [LARGE SCALE GENOMIC DNA]</scope>
    <source>
        <strain evidence="4">cv. br00</strain>
    </source>
</reference>
<keyword evidence="1" id="KW-1133">Transmembrane helix</keyword>
<accession>A0A5N5LXY1</accession>
<organism evidence="3 4">
    <name type="scientific">Salix brachista</name>
    <dbReference type="NCBI Taxonomy" id="2182728"/>
    <lineage>
        <taxon>Eukaryota</taxon>
        <taxon>Viridiplantae</taxon>
        <taxon>Streptophyta</taxon>
        <taxon>Embryophyta</taxon>
        <taxon>Tracheophyta</taxon>
        <taxon>Spermatophyta</taxon>
        <taxon>Magnoliopsida</taxon>
        <taxon>eudicotyledons</taxon>
        <taxon>Gunneridae</taxon>
        <taxon>Pentapetalae</taxon>
        <taxon>rosids</taxon>
        <taxon>fabids</taxon>
        <taxon>Malpighiales</taxon>
        <taxon>Salicaceae</taxon>
        <taxon>Saliceae</taxon>
        <taxon>Salix</taxon>
    </lineage>
</organism>
<dbReference type="PANTHER" id="PTHR16166:SF130">
    <property type="entry name" value="PROTEIN SORTING-ASSOCIATED PROTEIN, PUTATIVE (DUF1162)-RELATED"/>
    <property type="match status" value="1"/>
</dbReference>
<evidence type="ECO:0000313" key="3">
    <source>
        <dbReference type="EMBL" id="KAB5547724.1"/>
    </source>
</evidence>
<evidence type="ECO:0000313" key="4">
    <source>
        <dbReference type="Proteomes" id="UP000326939"/>
    </source>
</evidence>
<keyword evidence="1" id="KW-0472">Membrane</keyword>
<dbReference type="InterPro" id="IPR026847">
    <property type="entry name" value="VPS13"/>
</dbReference>
<feature type="transmembrane region" description="Helical" evidence="1">
    <location>
        <begin position="871"/>
        <end position="896"/>
    </location>
</feature>
<evidence type="ECO:0000256" key="1">
    <source>
        <dbReference type="SAM" id="Phobius"/>
    </source>
</evidence>
<feature type="domain" description="Vacuolar protein sorting-associated protein 13 VPS13 adaptor binding" evidence="2">
    <location>
        <begin position="2139"/>
        <end position="2539"/>
    </location>
</feature>
<dbReference type="Proteomes" id="UP000326939">
    <property type="component" value="Chromosome 7"/>
</dbReference>
<dbReference type="PANTHER" id="PTHR16166">
    <property type="entry name" value="VACUOLAR PROTEIN SORTING-ASSOCIATED PROTEIN VPS13"/>
    <property type="match status" value="1"/>
</dbReference>
<dbReference type="GO" id="GO:0045053">
    <property type="term" value="P:protein retention in Golgi apparatus"/>
    <property type="evidence" value="ECO:0007669"/>
    <property type="project" value="TreeGrafter"/>
</dbReference>
<keyword evidence="1" id="KW-0812">Transmembrane</keyword>